<protein>
    <submittedName>
        <fullName evidence="1">Uncharacterized protein</fullName>
    </submittedName>
</protein>
<dbReference type="AlphaFoldDB" id="A0A6L2LYK5"/>
<dbReference type="PANTHER" id="PTHR48462:SF1">
    <property type="entry name" value="PROTEIN, PUTATIVE-RELATED"/>
    <property type="match status" value="1"/>
</dbReference>
<reference evidence="1" key="1">
    <citation type="journal article" date="2019" name="Sci. Rep.">
        <title>Draft genome of Tanacetum cinerariifolium, the natural source of mosquito coil.</title>
        <authorList>
            <person name="Yamashiro T."/>
            <person name="Shiraishi A."/>
            <person name="Satake H."/>
            <person name="Nakayama K."/>
        </authorList>
    </citation>
    <scope>NUCLEOTIDE SEQUENCE</scope>
</reference>
<organism evidence="1">
    <name type="scientific">Tanacetum cinerariifolium</name>
    <name type="common">Dalmatian daisy</name>
    <name type="synonym">Chrysanthemum cinerariifolium</name>
    <dbReference type="NCBI Taxonomy" id="118510"/>
    <lineage>
        <taxon>Eukaryota</taxon>
        <taxon>Viridiplantae</taxon>
        <taxon>Streptophyta</taxon>
        <taxon>Embryophyta</taxon>
        <taxon>Tracheophyta</taxon>
        <taxon>Spermatophyta</taxon>
        <taxon>Magnoliopsida</taxon>
        <taxon>eudicotyledons</taxon>
        <taxon>Gunneridae</taxon>
        <taxon>Pentapetalae</taxon>
        <taxon>asterids</taxon>
        <taxon>campanulids</taxon>
        <taxon>Asterales</taxon>
        <taxon>Asteraceae</taxon>
        <taxon>Asteroideae</taxon>
        <taxon>Anthemideae</taxon>
        <taxon>Anthemidinae</taxon>
        <taxon>Tanacetum</taxon>
    </lineage>
</organism>
<proteinExistence type="predicted"/>
<evidence type="ECO:0000313" key="1">
    <source>
        <dbReference type="EMBL" id="GEU66340.1"/>
    </source>
</evidence>
<gene>
    <name evidence="1" type="ORF">Tci_038318</name>
</gene>
<dbReference type="EMBL" id="BKCJ010005365">
    <property type="protein sequence ID" value="GEU66340.1"/>
    <property type="molecule type" value="Genomic_DNA"/>
</dbReference>
<accession>A0A6L2LYK5</accession>
<comment type="caution">
    <text evidence="1">The sequence shown here is derived from an EMBL/GenBank/DDBJ whole genome shotgun (WGS) entry which is preliminary data.</text>
</comment>
<name>A0A6L2LYK5_TANCI</name>
<sequence length="471" mass="52093">MYLFVGEACEYETILECEKVETKLLARHNRIAHKIANSAIKRQRQKVSIANAIRSWSVPYGSLPLCKRKICDAHYIVVARVLSSSDCLSGAGVSISDELVSCITQVANLFLDGNYPKILGEYIASVPLIPLVKSGGGIRPIVVGTVWRRLVSKLDCTIGNTPYGHAKGCNKAWYLDDCTIIGDTLVVGKVLELITKNGPCCGLHPSVDKLSVLVMKRVAKTIVLMNTISKINDPQCELLLFAACAGISKLYFAMRTCSPQVFEMTQRSFDAALRSALERDVLNYAFLASRLQSASLQTKLLLHSGIVASRCPSFFLFRNCGQLALNSLRVIFTETMLYLVPVLLVSSIDMLIYSWDEGLNVCVDLTGSSLLMQTWMVDFVPGRVVIDATQRKRFKYEAKCEVIGYGFLSFSLSSLGELDKDAVTLLRLIRKFSVTQDIRARVVVHIFNRINFAIAKGVGAQLVSRLLTNLL</sequence>
<dbReference type="PANTHER" id="PTHR48462">
    <property type="entry name" value="PROTEIN, PUTATIVE-RELATED"/>
    <property type="match status" value="1"/>
</dbReference>